<protein>
    <recommendedName>
        <fullName evidence="1">DUF2087 domain-containing protein</fullName>
    </recommendedName>
</protein>
<dbReference type="Proteomes" id="UP000248706">
    <property type="component" value="Unassembled WGS sequence"/>
</dbReference>
<comment type="caution">
    <text evidence="2">The sequence shown here is derived from an EMBL/GenBank/DDBJ whole genome shotgun (WGS) entry which is preliminary data.</text>
</comment>
<keyword evidence="3" id="KW-1185">Reference proteome</keyword>
<dbReference type="InterPro" id="IPR018656">
    <property type="entry name" value="DUF2087"/>
</dbReference>
<dbReference type="EMBL" id="MCIF01000002">
    <property type="protein sequence ID" value="RAQ98047.1"/>
    <property type="molecule type" value="Genomic_DNA"/>
</dbReference>
<gene>
    <name evidence="2" type="ORF">A4R35_21080</name>
</gene>
<reference evidence="2 3" key="1">
    <citation type="submission" date="2016-08" db="EMBL/GenBank/DDBJ databases">
        <title>Analysis of Carbohydrate Active Enzymes in Thermogemmatispora T81 Reveals Carbohydrate Degradation Ability.</title>
        <authorList>
            <person name="Tomazini A."/>
            <person name="Lal S."/>
            <person name="Stott M."/>
            <person name="Henrissat B."/>
            <person name="Polikarpov I."/>
            <person name="Sparling R."/>
            <person name="Levin D.B."/>
        </authorList>
    </citation>
    <scope>NUCLEOTIDE SEQUENCE [LARGE SCALE GENOMIC DNA]</scope>
    <source>
        <strain evidence="2 3">T81</strain>
    </source>
</reference>
<accession>A0A328VKS0</accession>
<proteinExistence type="predicted"/>
<name>A0A328VKS0_9CHLR</name>
<evidence type="ECO:0000313" key="3">
    <source>
        <dbReference type="Proteomes" id="UP000248706"/>
    </source>
</evidence>
<organism evidence="2 3">
    <name type="scientific">Thermogemmatispora tikiterensis</name>
    <dbReference type="NCBI Taxonomy" id="1825093"/>
    <lineage>
        <taxon>Bacteria</taxon>
        <taxon>Bacillati</taxon>
        <taxon>Chloroflexota</taxon>
        <taxon>Ktedonobacteria</taxon>
        <taxon>Thermogemmatisporales</taxon>
        <taxon>Thermogemmatisporaceae</taxon>
        <taxon>Thermogemmatispora</taxon>
    </lineage>
</organism>
<dbReference type="AlphaFoldDB" id="A0A328VKS0"/>
<feature type="domain" description="DUF2087" evidence="1">
    <location>
        <begin position="35"/>
        <end position="100"/>
    </location>
</feature>
<sequence>MGQRSADEEAHRGGSHAPDVRRFLDRQGRLCLWPPAKLGDKQLVLSYLASFFEAGRRYSEQEVNAILDQHSVINDSAALRRALCEYRFLERTRDGTCYWLVAIEAQS</sequence>
<evidence type="ECO:0000313" key="2">
    <source>
        <dbReference type="EMBL" id="RAQ98047.1"/>
    </source>
</evidence>
<dbReference type="Pfam" id="PF09860">
    <property type="entry name" value="DUF2087"/>
    <property type="match status" value="1"/>
</dbReference>
<evidence type="ECO:0000259" key="1">
    <source>
        <dbReference type="Pfam" id="PF09860"/>
    </source>
</evidence>